<gene>
    <name evidence="1" type="ORF">PCOR1329_LOCUS82793</name>
</gene>
<evidence type="ECO:0000313" key="1">
    <source>
        <dbReference type="EMBL" id="CAK0907958.1"/>
    </source>
</evidence>
<organism evidence="1 2">
    <name type="scientific">Prorocentrum cordatum</name>
    <dbReference type="NCBI Taxonomy" id="2364126"/>
    <lineage>
        <taxon>Eukaryota</taxon>
        <taxon>Sar</taxon>
        <taxon>Alveolata</taxon>
        <taxon>Dinophyceae</taxon>
        <taxon>Prorocentrales</taxon>
        <taxon>Prorocentraceae</taxon>
        <taxon>Prorocentrum</taxon>
    </lineage>
</organism>
<sequence>GLPSACMGRSSSVTSWSLRCRIRPRGSRNCRRPWRLSRGSWRQRGTRCWRSTRSTNVWPFRLRIPRKPFSKNRPHSPLRSSLRPRAWRMCACRFSWGRRSGTHPKRLPTASSRNRCPSVLRRAAPLLCLLVRTLLMEMMRTVLTWPSTATRSTSTCSKGAQRITCGSRNVPCRSTSLNNAPRQSTSV</sequence>
<reference evidence="1" key="1">
    <citation type="submission" date="2023-10" db="EMBL/GenBank/DDBJ databases">
        <authorList>
            <person name="Chen Y."/>
            <person name="Shah S."/>
            <person name="Dougan E. K."/>
            <person name="Thang M."/>
            <person name="Chan C."/>
        </authorList>
    </citation>
    <scope>NUCLEOTIDE SEQUENCE [LARGE SCALE GENOMIC DNA]</scope>
</reference>
<feature type="non-terminal residue" evidence="1">
    <location>
        <position position="1"/>
    </location>
</feature>
<protein>
    <submittedName>
        <fullName evidence="1">Uncharacterized protein</fullName>
    </submittedName>
</protein>
<evidence type="ECO:0000313" key="2">
    <source>
        <dbReference type="Proteomes" id="UP001189429"/>
    </source>
</evidence>
<dbReference type="Proteomes" id="UP001189429">
    <property type="component" value="Unassembled WGS sequence"/>
</dbReference>
<feature type="non-terminal residue" evidence="1">
    <location>
        <position position="187"/>
    </location>
</feature>
<dbReference type="EMBL" id="CAUYUJ010021940">
    <property type="protein sequence ID" value="CAK0907958.1"/>
    <property type="molecule type" value="Genomic_DNA"/>
</dbReference>
<proteinExistence type="predicted"/>
<comment type="caution">
    <text evidence="1">The sequence shown here is derived from an EMBL/GenBank/DDBJ whole genome shotgun (WGS) entry which is preliminary data.</text>
</comment>
<keyword evidence="2" id="KW-1185">Reference proteome</keyword>
<accession>A0ABN9Y9Z4</accession>
<name>A0ABN9Y9Z4_9DINO</name>